<gene>
    <name evidence="1" type="ORF">AEth_00196</name>
</gene>
<evidence type="ECO:0000313" key="1">
    <source>
        <dbReference type="EMBL" id="RZB32850.1"/>
    </source>
</evidence>
<evidence type="ECO:0000313" key="2">
    <source>
        <dbReference type="Proteomes" id="UP000291831"/>
    </source>
</evidence>
<organism evidence="1 2">
    <name type="scientific">Candidatus Argoarchaeum ethanivorans</name>
    <dbReference type="NCBI Taxonomy" id="2608793"/>
    <lineage>
        <taxon>Archaea</taxon>
        <taxon>Methanobacteriati</taxon>
        <taxon>Methanobacteriota</taxon>
        <taxon>Stenosarchaea group</taxon>
        <taxon>Methanomicrobia</taxon>
        <taxon>Methanosarcinales</taxon>
        <taxon>Methanosarcinales incertae sedis</taxon>
        <taxon>GOM Arc I cluster</taxon>
        <taxon>Candidatus Argoarchaeum</taxon>
    </lineage>
</organism>
<reference evidence="2" key="1">
    <citation type="submission" date="2019-01" db="EMBL/GenBank/DDBJ databases">
        <title>Anaerobic oxidation of ethane by archaea from a marine hydrocarbon seep.</title>
        <authorList>
            <person name="Musat F."/>
        </authorList>
    </citation>
    <scope>NUCLEOTIDE SEQUENCE [LARGE SCALE GENOMIC DNA]</scope>
</reference>
<accession>A0A8B3S7N5</accession>
<proteinExistence type="predicted"/>
<comment type="caution">
    <text evidence="1">The sequence shown here is derived from an EMBL/GenBank/DDBJ whole genome shotgun (WGS) entry which is preliminary data.</text>
</comment>
<protein>
    <submittedName>
        <fullName evidence="1">Uncharacterized protein</fullName>
    </submittedName>
</protein>
<dbReference type="AlphaFoldDB" id="A0A8B3S7N5"/>
<name>A0A8B3S7N5_9EURY</name>
<sequence length="74" mass="8559">MRIRIELINPISDSSQTLHNTAYTTHFVRPNFGYVESSYMLETLGEMSLIHEIYIHIYPIGSIKNGKITSTYNH</sequence>
<dbReference type="EMBL" id="RPGO01000004">
    <property type="protein sequence ID" value="RZB32850.1"/>
    <property type="molecule type" value="Genomic_DNA"/>
</dbReference>
<dbReference type="Proteomes" id="UP000291831">
    <property type="component" value="Unassembled WGS sequence"/>
</dbReference>